<dbReference type="Gene3D" id="1.10.150.20">
    <property type="entry name" value="5' to 3' exonuclease, C-terminal subdomain"/>
    <property type="match status" value="1"/>
</dbReference>
<dbReference type="GO" id="GO:0006281">
    <property type="term" value="P:DNA repair"/>
    <property type="evidence" value="ECO:0007669"/>
    <property type="project" value="UniProtKB-UniRule"/>
</dbReference>
<evidence type="ECO:0000256" key="4">
    <source>
        <dbReference type="ARBA" id="ARBA00023172"/>
    </source>
</evidence>
<dbReference type="EMBL" id="DSHW01000024">
    <property type="protein sequence ID" value="HEQ87841.1"/>
    <property type="molecule type" value="Genomic_DNA"/>
</dbReference>
<dbReference type="EMBL" id="DSMR01000076">
    <property type="protein sequence ID" value="HET46748.1"/>
    <property type="molecule type" value="Genomic_DNA"/>
</dbReference>
<dbReference type="SUPFAM" id="SSF46929">
    <property type="entry name" value="DNA helicase RuvA subunit, C-terminal domain"/>
    <property type="match status" value="1"/>
</dbReference>
<feature type="domain" description="Helix-hairpin-helix DNA-binding motif class 1" evidence="7">
    <location>
        <begin position="107"/>
        <end position="126"/>
    </location>
</feature>
<evidence type="ECO:0000256" key="1">
    <source>
        <dbReference type="ARBA" id="ARBA00022490"/>
    </source>
</evidence>
<dbReference type="Pfam" id="PF01330">
    <property type="entry name" value="RuvA_N"/>
    <property type="match status" value="1"/>
</dbReference>
<keyword evidence="1 6" id="KW-0963">Cytoplasm</keyword>
<keyword evidence="4 6" id="KW-0233">DNA recombination</keyword>
<proteinExistence type="inferred from homology"/>
<dbReference type="GO" id="GO:0048476">
    <property type="term" value="C:Holliday junction resolvase complex"/>
    <property type="evidence" value="ECO:0007669"/>
    <property type="project" value="UniProtKB-UniRule"/>
</dbReference>
<comment type="caution">
    <text evidence="6">Lacks conserved residue(s) required for the propagation of feature annotation.</text>
</comment>
<dbReference type="NCBIfam" id="TIGR00084">
    <property type="entry name" value="ruvA"/>
    <property type="match status" value="1"/>
</dbReference>
<dbReference type="CDD" id="cd14332">
    <property type="entry name" value="UBA_RuvA_C"/>
    <property type="match status" value="1"/>
</dbReference>
<reference evidence="9" key="1">
    <citation type="journal article" date="2020" name="mSystems">
        <title>Genome- and Community-Level Interaction Insights into Carbon Utilization and Element Cycling Functions of Hydrothermarchaeota in Hydrothermal Sediment.</title>
        <authorList>
            <person name="Zhou Z."/>
            <person name="Liu Y."/>
            <person name="Xu W."/>
            <person name="Pan J."/>
            <person name="Luo Z.H."/>
            <person name="Li M."/>
        </authorList>
    </citation>
    <scope>NUCLEOTIDE SEQUENCE [LARGE SCALE GENOMIC DNA]</scope>
    <source>
        <strain evidence="8">SpSt-186</strain>
        <strain evidence="9">SpSt-299</strain>
    </source>
</reference>
<dbReference type="Gene3D" id="2.40.50.140">
    <property type="entry name" value="Nucleic acid-binding proteins"/>
    <property type="match status" value="1"/>
</dbReference>
<accession>A0A7C2ND57</accession>
<dbReference type="GO" id="GO:0006310">
    <property type="term" value="P:DNA recombination"/>
    <property type="evidence" value="ECO:0007669"/>
    <property type="project" value="UniProtKB-UniRule"/>
</dbReference>
<dbReference type="InterPro" id="IPR012340">
    <property type="entry name" value="NA-bd_OB-fold"/>
</dbReference>
<evidence type="ECO:0000313" key="8">
    <source>
        <dbReference type="EMBL" id="HEQ87841.1"/>
    </source>
</evidence>
<evidence type="ECO:0000259" key="7">
    <source>
        <dbReference type="SMART" id="SM00278"/>
    </source>
</evidence>
<dbReference type="InterPro" id="IPR036267">
    <property type="entry name" value="RuvA_C_sf"/>
</dbReference>
<keyword evidence="2 6" id="KW-0227">DNA damage</keyword>
<gene>
    <name evidence="6 9" type="primary">ruvA</name>
    <name evidence="8" type="ORF">ENP06_00320</name>
    <name evidence="9" type="ORF">ENQ31_01080</name>
</gene>
<organism evidence="9">
    <name type="scientific">Thermoanaerobaculum aquaticum</name>
    <dbReference type="NCBI Taxonomy" id="1312852"/>
    <lineage>
        <taxon>Bacteria</taxon>
        <taxon>Pseudomonadati</taxon>
        <taxon>Acidobacteriota</taxon>
        <taxon>Thermoanaerobaculia</taxon>
        <taxon>Thermoanaerobaculales</taxon>
        <taxon>Thermoanaerobaculaceae</taxon>
        <taxon>Thermoanaerobaculum</taxon>
    </lineage>
</organism>
<dbReference type="HAMAP" id="MF_00031">
    <property type="entry name" value="DNA_HJ_migration_RuvA"/>
    <property type="match status" value="1"/>
</dbReference>
<name>A0A7C2ND57_9BACT</name>
<comment type="function">
    <text evidence="6">The RuvA-RuvB-RuvC complex processes Holliday junction (HJ) DNA during genetic recombination and DNA repair, while the RuvA-RuvB complex plays an important role in the rescue of blocked DNA replication forks via replication fork reversal (RFR). RuvA specifically binds to HJ cruciform DNA, conferring on it an open structure. The RuvB hexamer acts as an ATP-dependent pump, pulling dsDNA into and through the RuvAB complex. HJ branch migration allows RuvC to scan DNA until it finds its consensus sequence, where it cleaves and resolves the cruciform DNA.</text>
</comment>
<dbReference type="GO" id="GO:0005737">
    <property type="term" value="C:cytoplasm"/>
    <property type="evidence" value="ECO:0007669"/>
    <property type="project" value="UniProtKB-SubCell"/>
</dbReference>
<comment type="domain">
    <text evidence="6">Has three domains with a flexible linker between the domains II and III and assumes an 'L' shape. Domain III is highly mobile and contacts RuvB.</text>
</comment>
<dbReference type="InterPro" id="IPR013849">
    <property type="entry name" value="DNA_helicase_Holl-junc_RuvA_I"/>
</dbReference>
<protein>
    <recommendedName>
        <fullName evidence="6">Holliday junction branch migration complex subunit RuvA</fullName>
    </recommendedName>
</protein>
<evidence type="ECO:0000256" key="6">
    <source>
        <dbReference type="HAMAP-Rule" id="MF_00031"/>
    </source>
</evidence>
<dbReference type="SUPFAM" id="SSF47781">
    <property type="entry name" value="RuvA domain 2-like"/>
    <property type="match status" value="1"/>
</dbReference>
<dbReference type="GO" id="GO:0009378">
    <property type="term" value="F:four-way junction helicase activity"/>
    <property type="evidence" value="ECO:0007669"/>
    <property type="project" value="InterPro"/>
</dbReference>
<comment type="subcellular location">
    <subcellularLocation>
        <location evidence="6">Cytoplasm</location>
    </subcellularLocation>
</comment>
<evidence type="ECO:0000256" key="3">
    <source>
        <dbReference type="ARBA" id="ARBA00023125"/>
    </source>
</evidence>
<comment type="caution">
    <text evidence="9">The sequence shown here is derived from an EMBL/GenBank/DDBJ whole genome shotgun (WGS) entry which is preliminary data.</text>
</comment>
<dbReference type="SUPFAM" id="SSF50249">
    <property type="entry name" value="Nucleic acid-binding proteins"/>
    <property type="match status" value="1"/>
</dbReference>
<dbReference type="AlphaFoldDB" id="A0A7C2ND57"/>
<sequence>MIAYVSGRVLALAPGSVVVEAGGVGYEVHLPLSALAKLQGRDTVGLFVHTYLRQDQLTLYGFPSAAERDVFRLLLGVAGVGPRMALALLSSFSPEELTAAVEGGQWQVLAQAPGVGRRTAERVVVELKGKLSKLVQPPAAPLRDDAISALVNLGYPSKQAADVVSGLLREKADWQLPDLLREALRRLVKDKALG</sequence>
<dbReference type="GO" id="GO:0000400">
    <property type="term" value="F:four-way junction DNA binding"/>
    <property type="evidence" value="ECO:0007669"/>
    <property type="project" value="UniProtKB-UniRule"/>
</dbReference>
<dbReference type="GO" id="GO:0005524">
    <property type="term" value="F:ATP binding"/>
    <property type="evidence" value="ECO:0007669"/>
    <property type="project" value="InterPro"/>
</dbReference>
<dbReference type="Pfam" id="PF14520">
    <property type="entry name" value="HHH_5"/>
    <property type="match status" value="1"/>
</dbReference>
<dbReference type="Gene3D" id="1.10.8.10">
    <property type="entry name" value="DNA helicase RuvA subunit, C-terminal domain"/>
    <property type="match status" value="1"/>
</dbReference>
<dbReference type="Pfam" id="PF07499">
    <property type="entry name" value="RuvA_C"/>
    <property type="match status" value="1"/>
</dbReference>
<keyword evidence="3 6" id="KW-0238">DNA-binding</keyword>
<evidence type="ECO:0000256" key="5">
    <source>
        <dbReference type="ARBA" id="ARBA00023204"/>
    </source>
</evidence>
<evidence type="ECO:0000313" key="9">
    <source>
        <dbReference type="EMBL" id="HET46748.1"/>
    </source>
</evidence>
<comment type="similarity">
    <text evidence="6">Belongs to the RuvA family.</text>
</comment>
<comment type="subunit">
    <text evidence="6">Homotetramer. Forms an RuvA(8)-RuvB(12)-Holliday junction (HJ) complex. HJ DNA is sandwiched between 2 RuvA tetramers; dsDNA enters through RuvA and exits via RuvB. An RuvB hexamer assembles on each DNA strand where it exits the tetramer. Each RuvB hexamer is contacted by two RuvA subunits (via domain III) on 2 adjacent RuvB subunits; this complex drives branch migration. In the full resolvosome a probable DNA-RuvA(4)-RuvB(12)-RuvC(2) complex forms which resolves the HJ.</text>
</comment>
<dbReference type="SMART" id="SM00278">
    <property type="entry name" value="HhH1"/>
    <property type="match status" value="2"/>
</dbReference>
<dbReference type="GO" id="GO:0009379">
    <property type="term" value="C:Holliday junction helicase complex"/>
    <property type="evidence" value="ECO:0007669"/>
    <property type="project" value="InterPro"/>
</dbReference>
<keyword evidence="5 6" id="KW-0234">DNA repair</keyword>
<evidence type="ECO:0000256" key="2">
    <source>
        <dbReference type="ARBA" id="ARBA00022763"/>
    </source>
</evidence>
<dbReference type="InterPro" id="IPR000085">
    <property type="entry name" value="RuvA"/>
</dbReference>
<dbReference type="InterPro" id="IPR011114">
    <property type="entry name" value="RuvA_C"/>
</dbReference>
<dbReference type="InterPro" id="IPR010994">
    <property type="entry name" value="RuvA_2-like"/>
</dbReference>
<feature type="domain" description="Helix-hairpin-helix DNA-binding motif class 1" evidence="7">
    <location>
        <begin position="72"/>
        <end position="91"/>
    </location>
</feature>
<feature type="region of interest" description="Domain III" evidence="6">
    <location>
        <begin position="144"/>
        <end position="194"/>
    </location>
</feature>
<dbReference type="InterPro" id="IPR003583">
    <property type="entry name" value="Hlx-hairpin-Hlx_DNA-bd_motif"/>
</dbReference>